<evidence type="ECO:0000256" key="1">
    <source>
        <dbReference type="ARBA" id="ARBA00010641"/>
    </source>
</evidence>
<keyword evidence="3" id="KW-0731">Sigma factor</keyword>
<comment type="caution">
    <text evidence="7">The sequence shown here is derived from an EMBL/GenBank/DDBJ whole genome shotgun (WGS) entry which is preliminary data.</text>
</comment>
<dbReference type="GeneID" id="98326103"/>
<evidence type="ECO:0000256" key="4">
    <source>
        <dbReference type="ARBA" id="ARBA00023163"/>
    </source>
</evidence>
<comment type="similarity">
    <text evidence="1">Belongs to the sigma-70 factor family. ECF subfamily.</text>
</comment>
<dbReference type="EMBL" id="PNGV01000001">
    <property type="protein sequence ID" value="PMC43119.1"/>
    <property type="molecule type" value="Genomic_DNA"/>
</dbReference>
<dbReference type="PANTHER" id="PTHR43133">
    <property type="entry name" value="RNA POLYMERASE ECF-TYPE SIGMA FACTO"/>
    <property type="match status" value="1"/>
</dbReference>
<organism evidence="7 8">
    <name type="scientific">Gardnerella greenwoodii</name>
    <dbReference type="NCBI Taxonomy" id="2914925"/>
    <lineage>
        <taxon>Bacteria</taxon>
        <taxon>Bacillati</taxon>
        <taxon>Actinomycetota</taxon>
        <taxon>Actinomycetes</taxon>
        <taxon>Bifidobacteriales</taxon>
        <taxon>Bifidobacteriaceae</taxon>
        <taxon>Gardnerella</taxon>
    </lineage>
</organism>
<name>A0A2N6RYD5_9BIFI</name>
<evidence type="ECO:0000259" key="5">
    <source>
        <dbReference type="Pfam" id="PF04542"/>
    </source>
</evidence>
<proteinExistence type="inferred from homology"/>
<gene>
    <name evidence="7" type="ORF">CJ216_03280</name>
</gene>
<dbReference type="Proteomes" id="UP000235771">
    <property type="component" value="Unassembled WGS sequence"/>
</dbReference>
<dbReference type="InterPro" id="IPR014284">
    <property type="entry name" value="RNA_pol_sigma-70_dom"/>
</dbReference>
<keyword evidence="8" id="KW-1185">Reference proteome</keyword>
<dbReference type="Pfam" id="PF04542">
    <property type="entry name" value="Sigma70_r2"/>
    <property type="match status" value="1"/>
</dbReference>
<dbReference type="InterPro" id="IPR007627">
    <property type="entry name" value="RNA_pol_sigma70_r2"/>
</dbReference>
<dbReference type="AlphaFoldDB" id="A0A2N6RYD5"/>
<dbReference type="NCBIfam" id="TIGR02937">
    <property type="entry name" value="sigma70-ECF"/>
    <property type="match status" value="1"/>
</dbReference>
<dbReference type="GO" id="GO:0016987">
    <property type="term" value="F:sigma factor activity"/>
    <property type="evidence" value="ECO:0007669"/>
    <property type="project" value="UniProtKB-KW"/>
</dbReference>
<dbReference type="SUPFAM" id="SSF88659">
    <property type="entry name" value="Sigma3 and sigma4 domains of RNA polymerase sigma factors"/>
    <property type="match status" value="1"/>
</dbReference>
<keyword evidence="4" id="KW-0804">Transcription</keyword>
<accession>A0A2N6RYD5</accession>
<evidence type="ECO:0000256" key="2">
    <source>
        <dbReference type="ARBA" id="ARBA00023015"/>
    </source>
</evidence>
<dbReference type="GO" id="GO:0003677">
    <property type="term" value="F:DNA binding"/>
    <property type="evidence" value="ECO:0007669"/>
    <property type="project" value="InterPro"/>
</dbReference>
<dbReference type="CDD" id="cd06171">
    <property type="entry name" value="Sigma70_r4"/>
    <property type="match status" value="1"/>
</dbReference>
<dbReference type="InterPro" id="IPR036388">
    <property type="entry name" value="WH-like_DNA-bd_sf"/>
</dbReference>
<dbReference type="Pfam" id="PF08281">
    <property type="entry name" value="Sigma70_r4_2"/>
    <property type="match status" value="1"/>
</dbReference>
<dbReference type="PANTHER" id="PTHR43133:SF25">
    <property type="entry name" value="RNA POLYMERASE SIGMA FACTOR RFAY-RELATED"/>
    <property type="match status" value="1"/>
</dbReference>
<evidence type="ECO:0000313" key="7">
    <source>
        <dbReference type="EMBL" id="PMC43119.1"/>
    </source>
</evidence>
<keyword evidence="2" id="KW-0805">Transcription regulation</keyword>
<evidence type="ECO:0000256" key="3">
    <source>
        <dbReference type="ARBA" id="ARBA00023082"/>
    </source>
</evidence>
<reference evidence="7 8" key="1">
    <citation type="submission" date="2017-09" db="EMBL/GenBank/DDBJ databases">
        <title>Bacterial strain isolated from the female urinary microbiota.</title>
        <authorList>
            <person name="Thomas-White K."/>
            <person name="Kumar N."/>
            <person name="Forster S."/>
            <person name="Putonti C."/>
            <person name="Lawley T."/>
            <person name="Wolfe A.J."/>
        </authorList>
    </citation>
    <scope>NUCLEOTIDE SEQUENCE [LARGE SCALE GENOMIC DNA]</scope>
    <source>
        <strain evidence="7 8">UMB1686</strain>
    </source>
</reference>
<dbReference type="RefSeq" id="WP_004134577.1">
    <property type="nucleotide sequence ID" value="NZ_JAKNCL010000001.1"/>
</dbReference>
<protein>
    <submittedName>
        <fullName evidence="7">RNA polymerase subunit sigma</fullName>
    </submittedName>
</protein>
<dbReference type="SUPFAM" id="SSF88946">
    <property type="entry name" value="Sigma2 domain of RNA polymerase sigma factors"/>
    <property type="match status" value="1"/>
</dbReference>
<dbReference type="InterPro" id="IPR013324">
    <property type="entry name" value="RNA_pol_sigma_r3/r4-like"/>
</dbReference>
<feature type="domain" description="RNA polymerase sigma factor 70 region 4 type 2" evidence="6">
    <location>
        <begin position="130"/>
        <end position="181"/>
    </location>
</feature>
<feature type="domain" description="RNA polymerase sigma-70 region 2" evidence="5">
    <location>
        <begin position="22"/>
        <end position="87"/>
    </location>
</feature>
<dbReference type="InterPro" id="IPR039425">
    <property type="entry name" value="RNA_pol_sigma-70-like"/>
</dbReference>
<dbReference type="Gene3D" id="1.10.1740.10">
    <property type="match status" value="1"/>
</dbReference>
<dbReference type="InterPro" id="IPR013249">
    <property type="entry name" value="RNA_pol_sigma70_r4_t2"/>
</dbReference>
<evidence type="ECO:0000259" key="6">
    <source>
        <dbReference type="Pfam" id="PF08281"/>
    </source>
</evidence>
<sequence length="190" mass="21770">MSKSNKCALVKRKYEQFEQLITPCVDSLYTQAMRLTNNAQDAQDLVQDTFERALKSFSTFHTGTNFSAWINRIERNLYFNQYAKEKRAPKRANDKTGDYNDWDIYEASNHAPSGLVSAEQEYFEGFAPKEIIAALGTLTPDRRKVFVEAAINGKSYKQIAKEEGIKIGTVMSRLNRARTQLKHELADLCR</sequence>
<dbReference type="GO" id="GO:0006352">
    <property type="term" value="P:DNA-templated transcription initiation"/>
    <property type="evidence" value="ECO:0007669"/>
    <property type="project" value="InterPro"/>
</dbReference>
<dbReference type="InterPro" id="IPR013325">
    <property type="entry name" value="RNA_pol_sigma_r2"/>
</dbReference>
<dbReference type="Gene3D" id="1.10.10.10">
    <property type="entry name" value="Winged helix-like DNA-binding domain superfamily/Winged helix DNA-binding domain"/>
    <property type="match status" value="1"/>
</dbReference>
<evidence type="ECO:0000313" key="8">
    <source>
        <dbReference type="Proteomes" id="UP000235771"/>
    </source>
</evidence>